<proteinExistence type="predicted"/>
<dbReference type="RefSeq" id="WP_193687975.1">
    <property type="nucleotide sequence ID" value="NZ_CP062941.1"/>
</dbReference>
<name>A0A7L9U7G4_9BURK</name>
<evidence type="ECO:0000313" key="1">
    <source>
        <dbReference type="EMBL" id="QOL50991.1"/>
    </source>
</evidence>
<dbReference type="Proteomes" id="UP000593875">
    <property type="component" value="Chromosome"/>
</dbReference>
<dbReference type="AlphaFoldDB" id="A0A7L9U7G4"/>
<dbReference type="KEGG" id="mlir:LPB04_06825"/>
<protein>
    <recommendedName>
        <fullName evidence="3">Pilus assembly protein</fullName>
    </recommendedName>
</protein>
<sequence>MITRITASIVALLLLQGCSTAPRFEKGFGTSVRANLAAQTIDPRGAANANPAIGIDGPAARAAHQRYQQSFVQPDSAASAPLLNTLGSGK</sequence>
<evidence type="ECO:0008006" key="3">
    <source>
        <dbReference type="Google" id="ProtNLM"/>
    </source>
</evidence>
<reference evidence="1 2" key="1">
    <citation type="submission" date="2020-10" db="EMBL/GenBank/DDBJ databases">
        <title>Genome sequencing of Massilia sp. LPB0304.</title>
        <authorList>
            <person name="Kim J."/>
        </authorList>
    </citation>
    <scope>NUCLEOTIDE SEQUENCE [LARGE SCALE GENOMIC DNA]</scope>
    <source>
        <strain evidence="1 2">LPB0304</strain>
    </source>
</reference>
<evidence type="ECO:0000313" key="2">
    <source>
        <dbReference type="Proteomes" id="UP000593875"/>
    </source>
</evidence>
<accession>A0A7L9U7G4</accession>
<dbReference type="EMBL" id="CP062941">
    <property type="protein sequence ID" value="QOL50991.1"/>
    <property type="molecule type" value="Genomic_DNA"/>
</dbReference>
<organism evidence="1 2">
    <name type="scientific">Massilia litorea</name>
    <dbReference type="NCBI Taxonomy" id="2769491"/>
    <lineage>
        <taxon>Bacteria</taxon>
        <taxon>Pseudomonadati</taxon>
        <taxon>Pseudomonadota</taxon>
        <taxon>Betaproteobacteria</taxon>
        <taxon>Burkholderiales</taxon>
        <taxon>Oxalobacteraceae</taxon>
        <taxon>Telluria group</taxon>
        <taxon>Massilia</taxon>
    </lineage>
</organism>
<dbReference type="PROSITE" id="PS51257">
    <property type="entry name" value="PROKAR_LIPOPROTEIN"/>
    <property type="match status" value="1"/>
</dbReference>
<gene>
    <name evidence="1" type="ORF">LPB04_06825</name>
</gene>
<keyword evidence="2" id="KW-1185">Reference proteome</keyword>